<evidence type="ECO:0000256" key="5">
    <source>
        <dbReference type="ARBA" id="ARBA00022989"/>
    </source>
</evidence>
<reference evidence="9 10" key="1">
    <citation type="submission" date="2017-02" db="EMBL/GenBank/DDBJ databases">
        <title>Bacillus pseudomycoides isolate FSL K6-0042.</title>
        <authorList>
            <person name="Kovac J."/>
        </authorList>
    </citation>
    <scope>NUCLEOTIDE SEQUENCE [LARGE SCALE GENOMIC DNA]</scope>
    <source>
        <strain evidence="9 10">FSL K6-0042</strain>
    </source>
</reference>
<feature type="transmembrane region" description="Helical" evidence="7">
    <location>
        <begin position="39"/>
        <end position="58"/>
    </location>
</feature>
<keyword evidence="3" id="KW-1003">Cell membrane</keyword>
<feature type="domain" description="Major facilitator superfamily (MFS) profile" evidence="8">
    <location>
        <begin position="7"/>
        <end position="383"/>
    </location>
</feature>
<evidence type="ECO:0000256" key="1">
    <source>
        <dbReference type="ARBA" id="ARBA00004651"/>
    </source>
</evidence>
<evidence type="ECO:0000256" key="6">
    <source>
        <dbReference type="ARBA" id="ARBA00023136"/>
    </source>
</evidence>
<feature type="transmembrane region" description="Helical" evidence="7">
    <location>
        <begin position="132"/>
        <end position="156"/>
    </location>
</feature>
<dbReference type="Gene3D" id="1.20.1250.20">
    <property type="entry name" value="MFS general substrate transporter like domains"/>
    <property type="match status" value="1"/>
</dbReference>
<dbReference type="SUPFAM" id="SSF103473">
    <property type="entry name" value="MFS general substrate transporter"/>
    <property type="match status" value="1"/>
</dbReference>
<feature type="transmembrane region" description="Helical" evidence="7">
    <location>
        <begin position="239"/>
        <end position="258"/>
    </location>
</feature>
<dbReference type="GO" id="GO:0005886">
    <property type="term" value="C:plasma membrane"/>
    <property type="evidence" value="ECO:0007669"/>
    <property type="project" value="UniProtKB-SubCell"/>
</dbReference>
<feature type="transmembrane region" description="Helical" evidence="7">
    <location>
        <begin position="12"/>
        <end position="33"/>
    </location>
</feature>
<gene>
    <name evidence="9" type="ORF">BW425_23625</name>
</gene>
<proteinExistence type="predicted"/>
<dbReference type="CDD" id="cd17329">
    <property type="entry name" value="MFS_MdtH_MDR_like"/>
    <property type="match status" value="1"/>
</dbReference>
<keyword evidence="6 7" id="KW-0472">Membrane</keyword>
<feature type="transmembrane region" description="Helical" evidence="7">
    <location>
        <begin position="98"/>
        <end position="120"/>
    </location>
</feature>
<dbReference type="PROSITE" id="PS50850">
    <property type="entry name" value="MFS"/>
    <property type="match status" value="1"/>
</dbReference>
<feature type="transmembrane region" description="Helical" evidence="7">
    <location>
        <begin position="162"/>
        <end position="179"/>
    </location>
</feature>
<dbReference type="Pfam" id="PF07690">
    <property type="entry name" value="MFS_1"/>
    <property type="match status" value="1"/>
</dbReference>
<evidence type="ECO:0000313" key="9">
    <source>
        <dbReference type="EMBL" id="OUM46442.1"/>
    </source>
</evidence>
<keyword evidence="2" id="KW-0813">Transport</keyword>
<name>A0A1Y3MFR7_9BACI</name>
<feature type="transmembrane region" description="Helical" evidence="7">
    <location>
        <begin position="293"/>
        <end position="312"/>
    </location>
</feature>
<protein>
    <submittedName>
        <fullName evidence="9">MFS transporter</fullName>
    </submittedName>
</protein>
<keyword evidence="4 7" id="KW-0812">Transmembrane</keyword>
<dbReference type="InterPro" id="IPR020846">
    <property type="entry name" value="MFS_dom"/>
</dbReference>
<comment type="subcellular location">
    <subcellularLocation>
        <location evidence="1">Cell membrane</location>
        <topology evidence="1">Multi-pass membrane protein</topology>
    </subcellularLocation>
</comment>
<feature type="transmembrane region" description="Helical" evidence="7">
    <location>
        <begin position="324"/>
        <end position="346"/>
    </location>
</feature>
<evidence type="ECO:0000256" key="7">
    <source>
        <dbReference type="SAM" id="Phobius"/>
    </source>
</evidence>
<evidence type="ECO:0000256" key="4">
    <source>
        <dbReference type="ARBA" id="ARBA00022692"/>
    </source>
</evidence>
<dbReference type="InterPro" id="IPR050171">
    <property type="entry name" value="MFS_Transporters"/>
</dbReference>
<feature type="transmembrane region" description="Helical" evidence="7">
    <location>
        <begin position="70"/>
        <end position="92"/>
    </location>
</feature>
<keyword evidence="5 7" id="KW-1133">Transmembrane helix</keyword>
<evidence type="ECO:0000259" key="8">
    <source>
        <dbReference type="PROSITE" id="PS50850"/>
    </source>
</evidence>
<dbReference type="EMBL" id="MWPX01000045">
    <property type="protein sequence ID" value="OUM46442.1"/>
    <property type="molecule type" value="Genomic_DNA"/>
</dbReference>
<feature type="transmembrane region" description="Helical" evidence="7">
    <location>
        <begin position="270"/>
        <end position="287"/>
    </location>
</feature>
<feature type="transmembrane region" description="Helical" evidence="7">
    <location>
        <begin position="358"/>
        <end position="378"/>
    </location>
</feature>
<dbReference type="PANTHER" id="PTHR23517:SF2">
    <property type="entry name" value="MULTIDRUG RESISTANCE PROTEIN MDTH"/>
    <property type="match status" value="1"/>
</dbReference>
<organism evidence="9 10">
    <name type="scientific">Bacillus pseudomycoides</name>
    <dbReference type="NCBI Taxonomy" id="64104"/>
    <lineage>
        <taxon>Bacteria</taxon>
        <taxon>Bacillati</taxon>
        <taxon>Bacillota</taxon>
        <taxon>Bacilli</taxon>
        <taxon>Bacillales</taxon>
        <taxon>Bacillaceae</taxon>
        <taxon>Bacillus</taxon>
        <taxon>Bacillus cereus group</taxon>
    </lineage>
</organism>
<accession>A0A1Y3MFR7</accession>
<dbReference type="InterPro" id="IPR011701">
    <property type="entry name" value="MFS"/>
</dbReference>
<dbReference type="InterPro" id="IPR036259">
    <property type="entry name" value="MFS_trans_sf"/>
</dbReference>
<dbReference type="GO" id="GO:0022857">
    <property type="term" value="F:transmembrane transporter activity"/>
    <property type="evidence" value="ECO:0007669"/>
    <property type="project" value="InterPro"/>
</dbReference>
<feature type="transmembrane region" description="Helical" evidence="7">
    <location>
        <begin position="205"/>
        <end position="227"/>
    </location>
</feature>
<comment type="caution">
    <text evidence="9">The sequence shown here is derived from an EMBL/GenBank/DDBJ whole genome shotgun (WGS) entry which is preliminary data.</text>
</comment>
<evidence type="ECO:0000256" key="2">
    <source>
        <dbReference type="ARBA" id="ARBA00022448"/>
    </source>
</evidence>
<evidence type="ECO:0000313" key="10">
    <source>
        <dbReference type="Proteomes" id="UP000195321"/>
    </source>
</evidence>
<dbReference type="PANTHER" id="PTHR23517">
    <property type="entry name" value="RESISTANCE PROTEIN MDTM, PUTATIVE-RELATED-RELATED"/>
    <property type="match status" value="1"/>
</dbReference>
<dbReference type="RefSeq" id="WP_088094548.1">
    <property type="nucleotide sequence ID" value="NZ_JBALMA010000645.1"/>
</dbReference>
<sequence>MKNFSIPIRFILISSFFMAFGYFAVYAFLAIYLSSFLHFSAMQVGTILTIMTITSRVIPLFSGIIADKVGYMIMMISGLLLRGIGFICLGIFSEFHTISISASLIGFGTAFYEPAARAVFASQPARIRKDLFTYLNLAFNSGAIIGPIAGSLLLIWNPLYPFILTGSLMLLFAVLFYPLRSHFQVSTENVQLLSGFKAVIENKHFLSFSGIMIFFYIMFTQLTVALPLHMTNISHNEKLGGIVITMNAITGVLFMIAFRKIFHKYTTLSIVKYGVLLMGISFLLIPLFQDPYWLFVCVILFTIGETLVLPNADITIANYSNESYTATYFGFYQLSLAAGFMIGNYTGTWLTSQMQETYTPWFILGTLGVIGFILLHILKNMEQKHEKEMIHTGL</sequence>
<evidence type="ECO:0000256" key="3">
    <source>
        <dbReference type="ARBA" id="ARBA00022475"/>
    </source>
</evidence>
<dbReference type="AlphaFoldDB" id="A0A1Y3MFR7"/>
<dbReference type="Proteomes" id="UP000195321">
    <property type="component" value="Unassembled WGS sequence"/>
</dbReference>